<dbReference type="RefSeq" id="WP_395417264.1">
    <property type="nucleotide sequence ID" value="NZ_JBIPKE010000015.1"/>
</dbReference>
<dbReference type="InterPro" id="IPR011990">
    <property type="entry name" value="TPR-like_helical_dom_sf"/>
</dbReference>
<gene>
    <name evidence="1" type="ORF">ACHKAR_09760</name>
</gene>
<dbReference type="InterPro" id="IPR036737">
    <property type="entry name" value="OmpA-like_sf"/>
</dbReference>
<dbReference type="SUPFAM" id="SSF48452">
    <property type="entry name" value="TPR-like"/>
    <property type="match status" value="1"/>
</dbReference>
<name>A0ABW7N839_9BACT</name>
<dbReference type="EMBL" id="JBIPKE010000015">
    <property type="protein sequence ID" value="MFH6983726.1"/>
    <property type="molecule type" value="Genomic_DNA"/>
</dbReference>
<dbReference type="Proteomes" id="UP001610063">
    <property type="component" value="Unassembled WGS sequence"/>
</dbReference>
<evidence type="ECO:0000313" key="1">
    <source>
        <dbReference type="EMBL" id="MFH6983726.1"/>
    </source>
</evidence>
<evidence type="ECO:0000313" key="2">
    <source>
        <dbReference type="Proteomes" id="UP001610063"/>
    </source>
</evidence>
<dbReference type="PROSITE" id="PS51257">
    <property type="entry name" value="PROKAR_LIPOPROTEIN"/>
    <property type="match status" value="1"/>
</dbReference>
<reference evidence="1 2" key="1">
    <citation type="journal article" date="2013" name="Int. J. Syst. Evol. Microbiol.">
        <title>Marinoscillum luteum sp. nov., isolated from marine sediment.</title>
        <authorList>
            <person name="Cha I.T."/>
            <person name="Park S.J."/>
            <person name="Kim S.J."/>
            <person name="Kim J.G."/>
            <person name="Jung M.Y."/>
            <person name="Shin K.S."/>
            <person name="Kwon K.K."/>
            <person name="Yang S.H."/>
            <person name="Seo Y.S."/>
            <person name="Rhee S.K."/>
        </authorList>
    </citation>
    <scope>NUCLEOTIDE SEQUENCE [LARGE SCALE GENOMIC DNA]</scope>
    <source>
        <strain evidence="1 2">KCTC 23939</strain>
    </source>
</reference>
<comment type="caution">
    <text evidence="1">The sequence shown here is derived from an EMBL/GenBank/DDBJ whole genome shotgun (WGS) entry which is preliminary data.</text>
</comment>
<proteinExistence type="predicted"/>
<keyword evidence="2" id="KW-1185">Reference proteome</keyword>
<dbReference type="Gene3D" id="3.30.1330.60">
    <property type="entry name" value="OmpA-like domain"/>
    <property type="match status" value="1"/>
</dbReference>
<sequence length="596" mass="63463">MRKFNFAMAFVAGAIIFSGCTLGKMIKLAANQDLQVTPNPLEVHGGAVPFQMSAVLPPKMLPTGKVYTINTIYQYGDQEIAVGSIEFKAEDFPNSSSSTSRKSGDFSIPYQDGMNPGTLYVEGVAKDPRSGKSKTSPRMAVAQGLVMTSSFAKPVTFSSYADHGYNDKEELVPTKVDFFFAQGVATLNPSLSFDGSSNRSKSNDLAAFIAEKNVTRTVTITGTHSPEGTERINSGLSENRAKAIESFYRKQMKRYDYKGMADSIKFILKPVVEDWSGLKVALVSYTGISDDQKAAISRIINGNGSFEEKEKELQKLPAYKTLLDKVYPGLRTAKTEILTVKPKKSNAQIAVLAKQIANGSISADTLTTSELLFAATLTPSLDEKAAIYKAATKSGAWEAHNNLGAVYLEQAAKAEGADKTKLVQDAITQLEIAKNKSKSAKVSANMAAAYVMQGEYAQALTSIGDAEAASPSNTTASNIKGMKGAIQVMNGQYEEANASFASSAKSATVTFDSGLSQLLSGNYDGAKSTLGDIATNEKLGAEANYLIAVASARQNNAADVASSLKAAVSKDPALKDKALNDLEFTNYADAVAQAVK</sequence>
<protein>
    <recommendedName>
        <fullName evidence="3">OmpA family protein</fullName>
    </recommendedName>
</protein>
<evidence type="ECO:0008006" key="3">
    <source>
        <dbReference type="Google" id="ProtNLM"/>
    </source>
</evidence>
<dbReference type="Gene3D" id="1.25.40.10">
    <property type="entry name" value="Tetratricopeptide repeat domain"/>
    <property type="match status" value="1"/>
</dbReference>
<accession>A0ABW7N839</accession>
<organism evidence="1 2">
    <name type="scientific">Marinoscillum luteum</name>
    <dbReference type="NCBI Taxonomy" id="861051"/>
    <lineage>
        <taxon>Bacteria</taxon>
        <taxon>Pseudomonadati</taxon>
        <taxon>Bacteroidota</taxon>
        <taxon>Cytophagia</taxon>
        <taxon>Cytophagales</taxon>
        <taxon>Reichenbachiellaceae</taxon>
        <taxon>Marinoscillum</taxon>
    </lineage>
</organism>